<name>A0A512DPM1_9PROT</name>
<dbReference type="Gene3D" id="3.40.50.620">
    <property type="entry name" value="HUPs"/>
    <property type="match status" value="1"/>
</dbReference>
<sequence>MSDSETAVPATHQRIFLVVVDDSEELNIALTYACLRARNSGGRVALLYVIEPSDFQHWIAVEDIMREERRTEAEQILQRHAKQVNEITGTLPILYVREGERRDELLSLINEEPSISILVLAAGTGPEGPGPLVTHLAGKGLGKLRIPLTLVPGSLKREQLDLIS</sequence>
<dbReference type="InterPro" id="IPR006016">
    <property type="entry name" value="UspA"/>
</dbReference>
<dbReference type="RefSeq" id="WP_052832054.1">
    <property type="nucleotide sequence ID" value="NZ_BJYZ01000011.1"/>
</dbReference>
<dbReference type="InterPro" id="IPR014729">
    <property type="entry name" value="Rossmann-like_a/b/a_fold"/>
</dbReference>
<gene>
    <name evidence="2" type="ORF">SAE02_25730</name>
</gene>
<evidence type="ECO:0000313" key="2">
    <source>
        <dbReference type="EMBL" id="GEO38425.1"/>
    </source>
</evidence>
<comment type="caution">
    <text evidence="2">The sequence shown here is derived from an EMBL/GenBank/DDBJ whole genome shotgun (WGS) entry which is preliminary data.</text>
</comment>
<dbReference type="Proteomes" id="UP000321523">
    <property type="component" value="Unassembled WGS sequence"/>
</dbReference>
<proteinExistence type="predicted"/>
<evidence type="ECO:0000313" key="3">
    <source>
        <dbReference type="Proteomes" id="UP000321523"/>
    </source>
</evidence>
<organism evidence="2 3">
    <name type="scientific">Skermanella aerolata</name>
    <dbReference type="NCBI Taxonomy" id="393310"/>
    <lineage>
        <taxon>Bacteria</taxon>
        <taxon>Pseudomonadati</taxon>
        <taxon>Pseudomonadota</taxon>
        <taxon>Alphaproteobacteria</taxon>
        <taxon>Rhodospirillales</taxon>
        <taxon>Azospirillaceae</taxon>
        <taxon>Skermanella</taxon>
    </lineage>
</organism>
<reference evidence="2 3" key="1">
    <citation type="submission" date="2019-07" db="EMBL/GenBank/DDBJ databases">
        <title>Whole genome shotgun sequence of Skermanella aerolata NBRC 106429.</title>
        <authorList>
            <person name="Hosoyama A."/>
            <person name="Uohara A."/>
            <person name="Ohji S."/>
            <person name="Ichikawa N."/>
        </authorList>
    </citation>
    <scope>NUCLEOTIDE SEQUENCE [LARGE SCALE GENOMIC DNA]</scope>
    <source>
        <strain evidence="2 3">NBRC 106429</strain>
    </source>
</reference>
<dbReference type="Pfam" id="PF00582">
    <property type="entry name" value="Usp"/>
    <property type="match status" value="1"/>
</dbReference>
<protein>
    <submittedName>
        <fullName evidence="2">Universal stress protein</fullName>
    </submittedName>
</protein>
<feature type="domain" description="UspA" evidence="1">
    <location>
        <begin position="15"/>
        <end position="121"/>
    </location>
</feature>
<dbReference type="AlphaFoldDB" id="A0A512DPM1"/>
<dbReference type="CDD" id="cd00293">
    <property type="entry name" value="USP-like"/>
    <property type="match status" value="1"/>
</dbReference>
<dbReference type="SUPFAM" id="SSF52402">
    <property type="entry name" value="Adenine nucleotide alpha hydrolases-like"/>
    <property type="match status" value="1"/>
</dbReference>
<dbReference type="EMBL" id="BJYZ01000011">
    <property type="protein sequence ID" value="GEO38425.1"/>
    <property type="molecule type" value="Genomic_DNA"/>
</dbReference>
<accession>A0A512DPM1</accession>
<keyword evidence="3" id="KW-1185">Reference proteome</keyword>
<dbReference type="OrthoDB" id="9813682at2"/>
<evidence type="ECO:0000259" key="1">
    <source>
        <dbReference type="Pfam" id="PF00582"/>
    </source>
</evidence>